<sequence length="141" mass="15235">MSHAMNLYTTRLGELAALLDIGAIEQDETGHACLMLDKLWAIHLAPLGEESMVMFLRAGTLAGEVQARALLRGNLFSAEHAVIRVALGQDDHLILWCQQRLESTNAEQLHQALGQLVARAVALTGEMDAPSSASIPPSLRV</sequence>
<dbReference type="AlphaFoldDB" id="A0AAD3U974"/>
<dbReference type="SUPFAM" id="SSF69635">
    <property type="entry name" value="Type III secretory system chaperone-like"/>
    <property type="match status" value="1"/>
</dbReference>
<reference evidence="1" key="1">
    <citation type="journal article" date="2018" name="Genome Biol.">
        <title>SKESA: strategic k-mer extension for scrupulous assemblies.</title>
        <authorList>
            <person name="Souvorov A."/>
            <person name="Agarwala R."/>
            <person name="Lipman D.J."/>
        </authorList>
    </citation>
    <scope>NUCLEOTIDE SEQUENCE</scope>
    <source>
        <strain evidence="1">OLC2673_Aeromonas</strain>
    </source>
</reference>
<dbReference type="Gene3D" id="3.30.1460.10">
    <property type="match status" value="1"/>
</dbReference>
<proteinExistence type="predicted"/>
<dbReference type="InterPro" id="IPR010261">
    <property type="entry name" value="Tir_chaperone"/>
</dbReference>
<dbReference type="EMBL" id="DACTUL010000008">
    <property type="protein sequence ID" value="HAT6343698.1"/>
    <property type="molecule type" value="Genomic_DNA"/>
</dbReference>
<accession>A0AAD3U974</accession>
<dbReference type="Proteomes" id="UP000859505">
    <property type="component" value="Unassembled WGS sequence"/>
</dbReference>
<reference evidence="1" key="2">
    <citation type="submission" date="2020-01" db="EMBL/GenBank/DDBJ databases">
        <authorList>
            <consortium name="NCBI Pathogen Detection Project"/>
        </authorList>
    </citation>
    <scope>NUCLEOTIDE SEQUENCE</scope>
    <source>
        <strain evidence="1">OLC2673_Aeromonas</strain>
    </source>
</reference>
<dbReference type="Pfam" id="PF05932">
    <property type="entry name" value="CesT"/>
    <property type="match status" value="1"/>
</dbReference>
<evidence type="ECO:0000313" key="1">
    <source>
        <dbReference type="EMBL" id="HAT6343698.1"/>
    </source>
</evidence>
<organism evidence="1 2">
    <name type="scientific">Aeromonas hydrophila</name>
    <dbReference type="NCBI Taxonomy" id="644"/>
    <lineage>
        <taxon>Bacteria</taxon>
        <taxon>Pseudomonadati</taxon>
        <taxon>Pseudomonadota</taxon>
        <taxon>Gammaproteobacteria</taxon>
        <taxon>Aeromonadales</taxon>
        <taxon>Aeromonadaceae</taxon>
        <taxon>Aeromonas</taxon>
    </lineage>
</organism>
<protein>
    <submittedName>
        <fullName evidence="1">CesT family type III secretion system chaperone</fullName>
    </submittedName>
</protein>
<name>A0AAD3U974_AERHY</name>
<dbReference type="GO" id="GO:0030254">
    <property type="term" value="P:protein secretion by the type III secretion system"/>
    <property type="evidence" value="ECO:0007669"/>
    <property type="project" value="InterPro"/>
</dbReference>
<comment type="caution">
    <text evidence="1">The sequence shown here is derived from an EMBL/GenBank/DDBJ whole genome shotgun (WGS) entry which is preliminary data.</text>
</comment>
<gene>
    <name evidence="1" type="ORF">JAJ28_001411</name>
</gene>
<evidence type="ECO:0000313" key="2">
    <source>
        <dbReference type="Proteomes" id="UP000859505"/>
    </source>
</evidence>